<dbReference type="RefSeq" id="WP_094288857.1">
    <property type="nucleotide sequence ID" value="NZ_NOIG01000006.1"/>
</dbReference>
<feature type="transmembrane region" description="Helical" evidence="1">
    <location>
        <begin position="12"/>
        <end position="31"/>
    </location>
</feature>
<evidence type="ECO:0000256" key="1">
    <source>
        <dbReference type="SAM" id="Phobius"/>
    </source>
</evidence>
<dbReference type="GO" id="GO:0016747">
    <property type="term" value="F:acyltransferase activity, transferring groups other than amino-acyl groups"/>
    <property type="evidence" value="ECO:0007669"/>
    <property type="project" value="InterPro"/>
</dbReference>
<keyword evidence="3" id="KW-0012">Acyltransferase</keyword>
<feature type="transmembrane region" description="Helical" evidence="1">
    <location>
        <begin position="43"/>
        <end position="61"/>
    </location>
</feature>
<evidence type="ECO:0000313" key="3">
    <source>
        <dbReference type="EMBL" id="OYD50290.1"/>
    </source>
</evidence>
<comment type="caution">
    <text evidence="3">The sequence shown here is derived from an EMBL/GenBank/DDBJ whole genome shotgun (WGS) entry which is preliminary data.</text>
</comment>
<feature type="transmembrane region" description="Helical" evidence="1">
    <location>
        <begin position="106"/>
        <end position="128"/>
    </location>
</feature>
<feature type="domain" description="Acyltransferase 3" evidence="2">
    <location>
        <begin position="11"/>
        <end position="333"/>
    </location>
</feature>
<feature type="transmembrane region" description="Helical" evidence="1">
    <location>
        <begin position="81"/>
        <end position="100"/>
    </location>
</feature>
<name>A0A235EMP1_9BURK</name>
<dbReference type="OrthoDB" id="9767863at2"/>
<evidence type="ECO:0000313" key="4">
    <source>
        <dbReference type="Proteomes" id="UP000215441"/>
    </source>
</evidence>
<keyword evidence="3" id="KW-0808">Transferase</keyword>
<dbReference type="InterPro" id="IPR002656">
    <property type="entry name" value="Acyl_transf_3_dom"/>
</dbReference>
<dbReference type="EMBL" id="NOIG01000006">
    <property type="protein sequence ID" value="OYD50290.1"/>
    <property type="molecule type" value="Genomic_DNA"/>
</dbReference>
<dbReference type="GO" id="GO:0016020">
    <property type="term" value="C:membrane"/>
    <property type="evidence" value="ECO:0007669"/>
    <property type="project" value="TreeGrafter"/>
</dbReference>
<dbReference type="InterPro" id="IPR050879">
    <property type="entry name" value="Acyltransferase_3"/>
</dbReference>
<dbReference type="PANTHER" id="PTHR23028:SF53">
    <property type="entry name" value="ACYL_TRANSF_3 DOMAIN-CONTAINING PROTEIN"/>
    <property type="match status" value="1"/>
</dbReference>
<accession>A0A235EMP1</accession>
<feature type="transmembrane region" description="Helical" evidence="1">
    <location>
        <begin position="237"/>
        <end position="254"/>
    </location>
</feature>
<feature type="transmembrane region" description="Helical" evidence="1">
    <location>
        <begin position="149"/>
        <end position="167"/>
    </location>
</feature>
<feature type="transmembrane region" description="Helical" evidence="1">
    <location>
        <begin position="212"/>
        <end position="231"/>
    </location>
</feature>
<keyword evidence="1" id="KW-1133">Transmembrane helix</keyword>
<evidence type="ECO:0000259" key="2">
    <source>
        <dbReference type="Pfam" id="PF01757"/>
    </source>
</evidence>
<keyword evidence="4" id="KW-1185">Reference proteome</keyword>
<keyword evidence="1" id="KW-0472">Membrane</keyword>
<dbReference type="GO" id="GO:0000271">
    <property type="term" value="P:polysaccharide biosynthetic process"/>
    <property type="evidence" value="ECO:0007669"/>
    <property type="project" value="TreeGrafter"/>
</dbReference>
<protein>
    <submittedName>
        <fullName evidence="3">Acyltransferase</fullName>
    </submittedName>
</protein>
<gene>
    <name evidence="3" type="ORF">CBY09_09505</name>
</gene>
<dbReference type="AlphaFoldDB" id="A0A235EMP1"/>
<sequence length="356" mass="39389">MAPIRDIANRFDLLRLAAALAVFVAHGDFLYRLHLPVPFPGHSLGSLAVYVFFFVSGYLVCQSWAREPVWRLFWIKRLTRIFPGLVVAVAFSVAVVGWATTTLPSAQYWGASTTWLALLNNAAGLATLQTLPGVFESNPFARTVNGSLWTIRYELAMYSMLAVLAWSFRGRRWVYPLAAGALAATWLLARAGGWDARLEAAGDRGWTDVFRWRDFCGFGVPFFLGSTFAAYGLRFRPWMVGIAMAAAGVALWAGSEVARQAAVWLLIAFGALAVAFGGQPAGVANPSTTRTDISYGVYIYAFPIQQAMTQWCLALGWPLVVCMALALTLVLPLAWLSWYWIEHPCLRFAQRMIRKA</sequence>
<dbReference type="PANTHER" id="PTHR23028">
    <property type="entry name" value="ACETYLTRANSFERASE"/>
    <property type="match status" value="1"/>
</dbReference>
<feature type="transmembrane region" description="Helical" evidence="1">
    <location>
        <begin position="173"/>
        <end position="191"/>
    </location>
</feature>
<feature type="transmembrane region" description="Helical" evidence="1">
    <location>
        <begin position="261"/>
        <end position="278"/>
    </location>
</feature>
<feature type="transmembrane region" description="Helical" evidence="1">
    <location>
        <begin position="317"/>
        <end position="341"/>
    </location>
</feature>
<organism evidence="3 4">
    <name type="scientific">Acidovorax kalamii</name>
    <dbReference type="NCBI Taxonomy" id="2004485"/>
    <lineage>
        <taxon>Bacteria</taxon>
        <taxon>Pseudomonadati</taxon>
        <taxon>Pseudomonadota</taxon>
        <taxon>Betaproteobacteria</taxon>
        <taxon>Burkholderiales</taxon>
        <taxon>Comamonadaceae</taxon>
        <taxon>Acidovorax</taxon>
    </lineage>
</organism>
<reference evidence="3 4" key="1">
    <citation type="submission" date="2017-07" db="EMBL/GenBank/DDBJ databases">
        <title>Acidovorax KNDSW TSA 6 genome sequence and assembly.</title>
        <authorList>
            <person name="Mayilraj S."/>
        </authorList>
    </citation>
    <scope>NUCLEOTIDE SEQUENCE [LARGE SCALE GENOMIC DNA]</scope>
    <source>
        <strain evidence="3 4">KNDSW-TSA6</strain>
    </source>
</reference>
<dbReference type="Proteomes" id="UP000215441">
    <property type="component" value="Unassembled WGS sequence"/>
</dbReference>
<proteinExistence type="predicted"/>
<dbReference type="Pfam" id="PF01757">
    <property type="entry name" value="Acyl_transf_3"/>
    <property type="match status" value="1"/>
</dbReference>
<keyword evidence="1" id="KW-0812">Transmembrane</keyword>